<sequence length="80" mass="9166">MTSKVGSEIEKKSEISLFKNGLKLQAWNRFMSSHGDDHLDKQQVIDRVLFVVKSFPKVDPNLVLVRKRKGEREELRGLGA</sequence>
<gene>
    <name evidence="1" type="ORF">FRX31_029983</name>
</gene>
<dbReference type="AlphaFoldDB" id="A0A7J6V8A8"/>
<evidence type="ECO:0000313" key="1">
    <source>
        <dbReference type="EMBL" id="KAF5180430.1"/>
    </source>
</evidence>
<organism evidence="1 2">
    <name type="scientific">Thalictrum thalictroides</name>
    <name type="common">Rue-anemone</name>
    <name type="synonym">Anemone thalictroides</name>
    <dbReference type="NCBI Taxonomy" id="46969"/>
    <lineage>
        <taxon>Eukaryota</taxon>
        <taxon>Viridiplantae</taxon>
        <taxon>Streptophyta</taxon>
        <taxon>Embryophyta</taxon>
        <taxon>Tracheophyta</taxon>
        <taxon>Spermatophyta</taxon>
        <taxon>Magnoliopsida</taxon>
        <taxon>Ranunculales</taxon>
        <taxon>Ranunculaceae</taxon>
        <taxon>Thalictroideae</taxon>
        <taxon>Thalictrum</taxon>
    </lineage>
</organism>
<reference evidence="1 2" key="1">
    <citation type="submission" date="2020-06" db="EMBL/GenBank/DDBJ databases">
        <title>Transcriptomic and genomic resources for Thalictrum thalictroides and T. hernandezii: Facilitating candidate gene discovery in an emerging model plant lineage.</title>
        <authorList>
            <person name="Arias T."/>
            <person name="Riano-Pachon D.M."/>
            <person name="Di Stilio V.S."/>
        </authorList>
    </citation>
    <scope>NUCLEOTIDE SEQUENCE [LARGE SCALE GENOMIC DNA]</scope>
    <source>
        <strain evidence="2">cv. WT478/WT964</strain>
        <tissue evidence="1">Leaves</tissue>
    </source>
</reference>
<dbReference type="OrthoDB" id="448946at2759"/>
<evidence type="ECO:0000313" key="2">
    <source>
        <dbReference type="Proteomes" id="UP000554482"/>
    </source>
</evidence>
<keyword evidence="2" id="KW-1185">Reference proteome</keyword>
<comment type="caution">
    <text evidence="1">The sequence shown here is derived from an EMBL/GenBank/DDBJ whole genome shotgun (WGS) entry which is preliminary data.</text>
</comment>
<accession>A0A7J6V8A8</accession>
<protein>
    <submittedName>
        <fullName evidence="1">Uncharacterized protein</fullName>
    </submittedName>
</protein>
<name>A0A7J6V8A8_THATH</name>
<dbReference type="Proteomes" id="UP000554482">
    <property type="component" value="Unassembled WGS sequence"/>
</dbReference>
<dbReference type="EMBL" id="JABWDY010037429">
    <property type="protein sequence ID" value="KAF5180430.1"/>
    <property type="molecule type" value="Genomic_DNA"/>
</dbReference>
<proteinExistence type="predicted"/>